<dbReference type="EC" id="2.1.1.37" evidence="1"/>
<evidence type="ECO:0000256" key="6">
    <source>
        <dbReference type="ARBA" id="ARBA00047422"/>
    </source>
</evidence>
<keyword evidence="3 7" id="KW-0808">Transferase</keyword>
<dbReference type="Proteomes" id="UP000316437">
    <property type="component" value="Unassembled WGS sequence"/>
</dbReference>
<evidence type="ECO:0000313" key="8">
    <source>
        <dbReference type="EMBL" id="TQM21147.1"/>
    </source>
</evidence>
<evidence type="ECO:0000256" key="1">
    <source>
        <dbReference type="ARBA" id="ARBA00011975"/>
    </source>
</evidence>
<evidence type="ECO:0000256" key="5">
    <source>
        <dbReference type="ARBA" id="ARBA00022747"/>
    </source>
</evidence>
<dbReference type="GO" id="GO:0009307">
    <property type="term" value="P:DNA restriction-modification system"/>
    <property type="evidence" value="ECO:0007669"/>
    <property type="project" value="UniProtKB-KW"/>
</dbReference>
<keyword evidence="4 7" id="KW-0949">S-adenosyl-L-methionine</keyword>
<dbReference type="Pfam" id="PF00145">
    <property type="entry name" value="DNA_methylase"/>
    <property type="match status" value="1"/>
</dbReference>
<dbReference type="SUPFAM" id="SSF53335">
    <property type="entry name" value="S-adenosyl-L-methionine-dependent methyltransferases"/>
    <property type="match status" value="1"/>
</dbReference>
<reference evidence="8 9" key="1">
    <citation type="submission" date="2019-06" db="EMBL/GenBank/DDBJ databases">
        <title>Sorghum-associated microbial communities from plants grown in Nebraska, USA.</title>
        <authorList>
            <person name="Schachtman D."/>
        </authorList>
    </citation>
    <scope>NUCLEOTIDE SEQUENCE [LARGE SCALE GENOMIC DNA]</scope>
    <source>
        <strain evidence="8 9">110</strain>
    </source>
</reference>
<sequence length="567" mass="66120">MTVVDFFCGAGGFSQGFKQNGFEIIYGYDYWEPAIKTFNYNYELNCIRKNILDFHNNIEEIEKIPNTDIILGSPPCVSFSSSNKSGKADKKLGVKLTEAYFQIIAIKKYQKKSVLKAWFMENVSNSFKYLQDYYTFHDLNLSEWARKNKINPKQIAINLKDNYSIINSADYNSYQNRKRFVCGEIVSHKGFINPEKISHQNVKKIKDLKDAFISPFDFLDKNRIIKDPNYNFFLNIYQVSDHFYDTGIDNKDIKFTKFLKTNHPFMGKMSFPENEENPSRTITATLIASSREAIIYKSEINRNNGVYRLPTIREAAIIMGFPINYQFLGSKNTKWRLIGNAVCVEVSYSLSDTVLKYLGINKPQRNIDLRRDAVDNLNDFTIRKTFKKTMKKVNARFRWHILKDNNLTVTLSNYDMVSQSQVNMESLKWYCSIQYGTGDGFPTKIFDDYDYLKVENFLLENESTAEFIRDFNFKTLSKIGDSLENQEMFTRQIKINDKLELSDLLVSLRSAIDELNISNVQVNNFHFFKKAGIPLSQVLCFYIINKITTKINNNGKFRENQTDFRCQ</sequence>
<dbReference type="RefSeq" id="WP_142015304.1">
    <property type="nucleotide sequence ID" value="NZ_VFPD01000001.1"/>
</dbReference>
<evidence type="ECO:0000256" key="4">
    <source>
        <dbReference type="ARBA" id="ARBA00022691"/>
    </source>
</evidence>
<keyword evidence="2 7" id="KW-0489">Methyltransferase</keyword>
<keyword evidence="9" id="KW-1185">Reference proteome</keyword>
<dbReference type="InterPro" id="IPR001525">
    <property type="entry name" value="C5_MeTfrase"/>
</dbReference>
<dbReference type="NCBIfam" id="TIGR00675">
    <property type="entry name" value="dcm"/>
    <property type="match status" value="1"/>
</dbReference>
<dbReference type="PROSITE" id="PS00095">
    <property type="entry name" value="C5_MTASE_2"/>
    <property type="match status" value="1"/>
</dbReference>
<gene>
    <name evidence="8" type="ORF">FB551_0829</name>
</gene>
<dbReference type="EMBL" id="VFPD01000001">
    <property type="protein sequence ID" value="TQM21147.1"/>
    <property type="molecule type" value="Genomic_DNA"/>
</dbReference>
<protein>
    <recommendedName>
        <fullName evidence="1">DNA (cytosine-5-)-methyltransferase</fullName>
        <ecNumber evidence="1">2.1.1.37</ecNumber>
    </recommendedName>
</protein>
<dbReference type="PANTHER" id="PTHR10629">
    <property type="entry name" value="CYTOSINE-SPECIFIC METHYLTRANSFERASE"/>
    <property type="match status" value="1"/>
</dbReference>
<dbReference type="InterPro" id="IPR031303">
    <property type="entry name" value="C5_meth_CS"/>
</dbReference>
<comment type="caution">
    <text evidence="8">The sequence shown here is derived from an EMBL/GenBank/DDBJ whole genome shotgun (WGS) entry which is preliminary data.</text>
</comment>
<dbReference type="GO" id="GO:0044027">
    <property type="term" value="P:negative regulation of gene expression via chromosomal CpG island methylation"/>
    <property type="evidence" value="ECO:0007669"/>
    <property type="project" value="TreeGrafter"/>
</dbReference>
<name>A0A543EHS7_9FLAO</name>
<dbReference type="InterPro" id="IPR029063">
    <property type="entry name" value="SAM-dependent_MTases_sf"/>
</dbReference>
<feature type="active site" evidence="7">
    <location>
        <position position="76"/>
    </location>
</feature>
<dbReference type="GO" id="GO:0003886">
    <property type="term" value="F:DNA (cytosine-5-)-methyltransferase activity"/>
    <property type="evidence" value="ECO:0007669"/>
    <property type="project" value="UniProtKB-EC"/>
</dbReference>
<dbReference type="AlphaFoldDB" id="A0A543EHS7"/>
<dbReference type="GO" id="GO:0032259">
    <property type="term" value="P:methylation"/>
    <property type="evidence" value="ECO:0007669"/>
    <property type="project" value="UniProtKB-KW"/>
</dbReference>
<comment type="similarity">
    <text evidence="7">Belongs to the class I-like SAM-binding methyltransferase superfamily. C5-methyltransferase family.</text>
</comment>
<comment type="catalytic activity">
    <reaction evidence="6">
        <text>a 2'-deoxycytidine in DNA + S-adenosyl-L-methionine = a 5-methyl-2'-deoxycytidine in DNA + S-adenosyl-L-homocysteine + H(+)</text>
        <dbReference type="Rhea" id="RHEA:13681"/>
        <dbReference type="Rhea" id="RHEA-COMP:11369"/>
        <dbReference type="Rhea" id="RHEA-COMP:11370"/>
        <dbReference type="ChEBI" id="CHEBI:15378"/>
        <dbReference type="ChEBI" id="CHEBI:57856"/>
        <dbReference type="ChEBI" id="CHEBI:59789"/>
        <dbReference type="ChEBI" id="CHEBI:85452"/>
        <dbReference type="ChEBI" id="CHEBI:85454"/>
        <dbReference type="EC" id="2.1.1.37"/>
    </reaction>
</comment>
<organism evidence="8 9">
    <name type="scientific">Chryseobacterium aquifrigidense</name>
    <dbReference type="NCBI Taxonomy" id="558021"/>
    <lineage>
        <taxon>Bacteria</taxon>
        <taxon>Pseudomonadati</taxon>
        <taxon>Bacteroidota</taxon>
        <taxon>Flavobacteriia</taxon>
        <taxon>Flavobacteriales</taxon>
        <taxon>Weeksellaceae</taxon>
        <taxon>Chryseobacterium group</taxon>
        <taxon>Chryseobacterium</taxon>
    </lineage>
</organism>
<accession>A0A543EHS7</accession>
<evidence type="ECO:0000256" key="7">
    <source>
        <dbReference type="PROSITE-ProRule" id="PRU01016"/>
    </source>
</evidence>
<dbReference type="Gene3D" id="3.40.50.150">
    <property type="entry name" value="Vaccinia Virus protein VP39"/>
    <property type="match status" value="1"/>
</dbReference>
<keyword evidence="5" id="KW-0680">Restriction system</keyword>
<dbReference type="Gene3D" id="3.90.120.10">
    <property type="entry name" value="DNA Methylase, subunit A, domain 2"/>
    <property type="match status" value="1"/>
</dbReference>
<proteinExistence type="inferred from homology"/>
<dbReference type="PROSITE" id="PS00094">
    <property type="entry name" value="C5_MTASE_1"/>
    <property type="match status" value="1"/>
</dbReference>
<dbReference type="InterPro" id="IPR018117">
    <property type="entry name" value="C5_DNA_meth_AS"/>
</dbReference>
<dbReference type="InterPro" id="IPR050390">
    <property type="entry name" value="C5-Methyltransferase"/>
</dbReference>
<evidence type="ECO:0000313" key="9">
    <source>
        <dbReference type="Proteomes" id="UP000316437"/>
    </source>
</evidence>
<dbReference type="PROSITE" id="PS51679">
    <property type="entry name" value="SAM_MT_C5"/>
    <property type="match status" value="1"/>
</dbReference>
<dbReference type="PANTHER" id="PTHR10629:SF52">
    <property type="entry name" value="DNA (CYTOSINE-5)-METHYLTRANSFERASE 1"/>
    <property type="match status" value="1"/>
</dbReference>
<evidence type="ECO:0000256" key="3">
    <source>
        <dbReference type="ARBA" id="ARBA00022679"/>
    </source>
</evidence>
<dbReference type="GO" id="GO:0003677">
    <property type="term" value="F:DNA binding"/>
    <property type="evidence" value="ECO:0007669"/>
    <property type="project" value="TreeGrafter"/>
</dbReference>
<evidence type="ECO:0000256" key="2">
    <source>
        <dbReference type="ARBA" id="ARBA00022603"/>
    </source>
</evidence>